<evidence type="ECO:0000313" key="7">
    <source>
        <dbReference type="Proteomes" id="UP000003986"/>
    </source>
</evidence>
<dbReference type="GO" id="GO:0003677">
    <property type="term" value="F:DNA binding"/>
    <property type="evidence" value="ECO:0007669"/>
    <property type="project" value="UniProtKB-UniRule"/>
</dbReference>
<evidence type="ECO:0000313" key="6">
    <source>
        <dbReference type="EMBL" id="EFE79218.2"/>
    </source>
</evidence>
<dbReference type="InterPro" id="IPR036271">
    <property type="entry name" value="Tet_transcr_reg_TetR-rel_C_sf"/>
</dbReference>
<dbReference type="NCBIfam" id="NF041196">
    <property type="entry name" value="ScbR_bind_reg"/>
    <property type="match status" value="1"/>
</dbReference>
<evidence type="ECO:0000256" key="4">
    <source>
        <dbReference type="PROSITE-ProRule" id="PRU00335"/>
    </source>
</evidence>
<dbReference type="AlphaFoldDB" id="D6AIG3"/>
<keyword evidence="6" id="KW-0675">Receptor</keyword>
<dbReference type="PANTHER" id="PTHR47506">
    <property type="entry name" value="TRANSCRIPTIONAL REGULATORY PROTEIN"/>
    <property type="match status" value="1"/>
</dbReference>
<dbReference type="Proteomes" id="UP000003986">
    <property type="component" value="Unassembled WGS sequence"/>
</dbReference>
<dbReference type="PANTHER" id="PTHR47506:SF6">
    <property type="entry name" value="HTH-TYPE TRANSCRIPTIONAL REPRESSOR NEMR"/>
    <property type="match status" value="1"/>
</dbReference>
<evidence type="ECO:0000256" key="1">
    <source>
        <dbReference type="ARBA" id="ARBA00023015"/>
    </source>
</evidence>
<reference evidence="7" key="1">
    <citation type="submission" date="2008-10" db="EMBL/GenBank/DDBJ databases">
        <authorList>
            <person name="Molnar K."/>
        </authorList>
    </citation>
    <scope>NUCLEOTIDE SEQUENCE [LARGE SCALE GENOMIC DNA]</scope>
    <source>
        <strain evidence="7">NRRL 15998</strain>
    </source>
</reference>
<dbReference type="EMBL" id="DS999644">
    <property type="protein sequence ID" value="EFE79218.2"/>
    <property type="molecule type" value="Genomic_DNA"/>
</dbReference>
<keyword evidence="2 4" id="KW-0238">DNA-binding</keyword>
<gene>
    <name evidence="6" type="ORF">SSGG_06585</name>
</gene>
<dbReference type="PRINTS" id="PR00455">
    <property type="entry name" value="HTHTETR"/>
</dbReference>
<dbReference type="InterPro" id="IPR047923">
    <property type="entry name" value="ArpA-like"/>
</dbReference>
<organism evidence="6 7">
    <name type="scientific">Streptomyces filamentosus NRRL 15998</name>
    <dbReference type="NCBI Taxonomy" id="457431"/>
    <lineage>
        <taxon>Bacteria</taxon>
        <taxon>Bacillati</taxon>
        <taxon>Actinomycetota</taxon>
        <taxon>Actinomycetes</taxon>
        <taxon>Kitasatosporales</taxon>
        <taxon>Streptomycetaceae</taxon>
        <taxon>Streptomyces</taxon>
    </lineage>
</organism>
<keyword evidence="1" id="KW-0805">Transcription regulation</keyword>
<dbReference type="SUPFAM" id="SSF48498">
    <property type="entry name" value="Tetracyclin repressor-like, C-terminal domain"/>
    <property type="match status" value="1"/>
</dbReference>
<dbReference type="InterPro" id="IPR001647">
    <property type="entry name" value="HTH_TetR"/>
</dbReference>
<dbReference type="SUPFAM" id="SSF46689">
    <property type="entry name" value="Homeodomain-like"/>
    <property type="match status" value="1"/>
</dbReference>
<dbReference type="InterPro" id="IPR009057">
    <property type="entry name" value="Homeodomain-like_sf"/>
</dbReference>
<evidence type="ECO:0000256" key="3">
    <source>
        <dbReference type="ARBA" id="ARBA00023163"/>
    </source>
</evidence>
<keyword evidence="3" id="KW-0804">Transcription</keyword>
<proteinExistence type="predicted"/>
<feature type="DNA-binding region" description="H-T-H motif" evidence="4">
    <location>
        <begin position="32"/>
        <end position="51"/>
    </location>
</feature>
<dbReference type="Gene3D" id="1.10.357.10">
    <property type="entry name" value="Tetracycline Repressor, domain 2"/>
    <property type="match status" value="1"/>
</dbReference>
<protein>
    <submittedName>
        <fullName evidence="6">A-factor receptor protein</fullName>
    </submittedName>
</protein>
<accession>D6AIG3</accession>
<reference evidence="7" key="2">
    <citation type="submission" date="2008-12" db="EMBL/GenBank/DDBJ databases">
        <title>Annotation of Streptomyces roseosporus strain NRRL 15998.</title>
        <authorList>
            <consortium name="The Broad Institute Genome Sequencing Platform"/>
            <consortium name="Broad Institute Microbial Sequencing Center"/>
            <person name="Fischbach M."/>
            <person name="Ward D."/>
            <person name="Young S."/>
            <person name="Kodira C.D."/>
            <person name="Zeng Q."/>
            <person name="Koehrsen M."/>
            <person name="Godfrey P."/>
            <person name="Alvarado L."/>
            <person name="Berlin A.M."/>
            <person name="Borenstein D."/>
            <person name="Chen Z."/>
            <person name="Engels R."/>
            <person name="Freedman E."/>
            <person name="Gellesch M."/>
            <person name="Goldberg J."/>
            <person name="Griggs A."/>
            <person name="Gujja S."/>
            <person name="Heiman D.I."/>
            <person name="Hepburn T.A."/>
            <person name="Howarth C."/>
            <person name="Jen D."/>
            <person name="Larson L."/>
            <person name="Lewis B."/>
            <person name="Mehta T."/>
            <person name="Park D."/>
            <person name="Pearson M."/>
            <person name="Roberts A."/>
            <person name="Saif S."/>
            <person name="Shea T.D."/>
            <person name="Shenoy N."/>
            <person name="Sisk P."/>
            <person name="Stolte C."/>
            <person name="Sykes S.N."/>
            <person name="Walk T."/>
            <person name="White J."/>
            <person name="Yandava C."/>
            <person name="Straight P."/>
            <person name="Clardy J."/>
            <person name="Hung D."/>
            <person name="Kolter R."/>
            <person name="Mekalanos J."/>
            <person name="Walker S."/>
            <person name="Walsh C.T."/>
            <person name="Wieland B.L.C."/>
            <person name="Ilzarbe M."/>
            <person name="Galagan J."/>
            <person name="Nusbaum C."/>
            <person name="Birren B."/>
        </authorList>
    </citation>
    <scope>NUCLEOTIDE SEQUENCE [LARGE SCALE GENOMIC DNA]</scope>
    <source>
        <strain evidence="7">NRRL 15998</strain>
    </source>
</reference>
<dbReference type="PROSITE" id="PS50977">
    <property type="entry name" value="HTH_TETR_2"/>
    <property type="match status" value="1"/>
</dbReference>
<name>D6AIG3_STRFL</name>
<evidence type="ECO:0000259" key="5">
    <source>
        <dbReference type="PROSITE" id="PS50977"/>
    </source>
</evidence>
<dbReference type="Pfam" id="PF00440">
    <property type="entry name" value="TetR_N"/>
    <property type="match status" value="1"/>
</dbReference>
<evidence type="ECO:0000256" key="2">
    <source>
        <dbReference type="ARBA" id="ARBA00023125"/>
    </source>
</evidence>
<feature type="domain" description="HTH tetR-type" evidence="5">
    <location>
        <begin position="9"/>
        <end position="69"/>
    </location>
</feature>
<sequence length="216" mass="23437">MAMTQDRGEQTFQRIVQAAGIVIDRDGYAGASTPAILRLANVSRSGFYHHFASKEDLGDEILARQHAYFQQVSEQMAAGPAPELWLQALVDISHHYTAGLLEDPVLRAAVRLSIEPGPYQTAESYAGSLGAVTAALESAREAEELQDHVEPMEAARTLVGCYSGVQMLSLALAERDALHQQVSAMWALVMPGIARPEVFARLRLGPPRSMGTSPPR</sequence>